<dbReference type="CDD" id="cd00146">
    <property type="entry name" value="PKD"/>
    <property type="match status" value="2"/>
</dbReference>
<dbReference type="InterPro" id="IPR026341">
    <property type="entry name" value="T9SS_type_B"/>
</dbReference>
<dbReference type="InterPro" id="IPR057708">
    <property type="entry name" value="DUF7948"/>
</dbReference>
<dbReference type="Pfam" id="PF13585">
    <property type="entry name" value="CHU_C"/>
    <property type="match status" value="1"/>
</dbReference>
<dbReference type="Pfam" id="PF25778">
    <property type="entry name" value="DUF7948"/>
    <property type="match status" value="1"/>
</dbReference>
<sequence length="1035" mass="112381">MKLSSLLVFSLIFCFNALSLGGLNDYFIENKGQFEPHIKYKHSIPNGELILSNKRLVYQLYEQDKLMHNLMEKESAEPIKLHGFSVDFIGANPDALMSSSKPSSHYFNYFIGENKSKWKAKVYGYEQVNYQSLYAGIHLKMYHQDSNIKYDFIVEKGGDPMDIKLAYNDLDNVYLDDLGRLHLVNTVSEIIEDAPIVYQIIKGKKVMVKAAFILKNNVVSYSFPDGYDKNHVLTIDPTLIMATYSGATGVLSANCTAYDLSGNIYVGSGTLGNFPVTAGAYQTVFPVGGIIISCIQKFDQAGNVLYATYIGGGNEYPLDMSVNTNDQLILLTYTSGNFPMTASPAFGTISGGIDYALAIFNTTGTNLLSSTYLGGSNNEGDGTSDVGAGIFVNANNEIFVGGSTLSGDFPVSAGSFQTALAGGTDGTISKFNSNLSTLIWSTYIGGTGDDIVNSLATGMNNDVYFVGNTTSADFPTNIGSLNQAPLGLRDGFIGRLNAAGTALVAATYIGTTNDDRAKFISLNAINEVFVGGSTVGSYPISAGTYAATSANNLFIHKLDAGLINTLFSTQVGCMATTQSETYMTAFGIDYCDKIYFTGAATGNDFPTTADAYSATEKGLYMAVLTPDALALDYGSFFGGNILNQHFHPGSKSKYNLEGILFHSECTFSNNYPTTNGTTTQNGASNDAASFIFDFEFSLPLTDFDVISSDTSVCTFPFSLSAASAGNINVAYLWSTNETTPSISISNPGTYSVEVYNDCDTIRDTIVVTTISLNADFTIDRNEVCKGEEAVLFTTLNILPSGTQYEWEFGDGQSSNTSAPSHVYTVIDTMTVKLTVSLNGCSSTVTKADTIIVHGKPTANFSFSPDFLTIENTVAQFINTSSSDQTSTIWNFGNQSGVSNLPNPTYTYPSEGGKSYAVTLEVSNIHGCTDDIIKYIEVQDVITFYIPNSFTPNDNTGENSIFDVEMTSGVDPYQFKMLIFNRWGEILFQTEDFNKGWDGRYLNEIVKQGAYIWKIEFKETMSDKKHIYEGHVTVLR</sequence>
<dbReference type="InterPro" id="IPR022409">
    <property type="entry name" value="PKD/Chitinase_dom"/>
</dbReference>
<feature type="domain" description="PKD" evidence="1">
    <location>
        <begin position="799"/>
        <end position="836"/>
    </location>
</feature>
<dbReference type="Pfam" id="PF18911">
    <property type="entry name" value="PKD_4"/>
    <property type="match status" value="1"/>
</dbReference>
<evidence type="ECO:0000259" key="1">
    <source>
        <dbReference type="PROSITE" id="PS50093"/>
    </source>
</evidence>
<reference evidence="2 3" key="1">
    <citation type="submission" date="2018-06" db="EMBL/GenBank/DDBJ databases">
        <title>The draft genome sequence of Crocinitomix sp. SM1701.</title>
        <authorList>
            <person name="Zhang X."/>
        </authorList>
    </citation>
    <scope>NUCLEOTIDE SEQUENCE [LARGE SCALE GENOMIC DNA]</scope>
    <source>
        <strain evidence="2 3">SM1701</strain>
    </source>
</reference>
<comment type="caution">
    <text evidence="2">The sequence shown here is derived from an EMBL/GenBank/DDBJ whole genome shotgun (WGS) entry which is preliminary data.</text>
</comment>
<dbReference type="PANTHER" id="PTHR35580">
    <property type="entry name" value="CELL SURFACE GLYCOPROTEIN (S-LAYER PROTEIN)-LIKE PROTEIN"/>
    <property type="match status" value="1"/>
</dbReference>
<name>A0A2W1N128_9FLAO</name>
<dbReference type="PROSITE" id="PS50093">
    <property type="entry name" value="PKD"/>
    <property type="match status" value="2"/>
</dbReference>
<dbReference type="SUPFAM" id="SSF49299">
    <property type="entry name" value="PKD domain"/>
    <property type="match status" value="2"/>
</dbReference>
<dbReference type="InterPro" id="IPR013783">
    <property type="entry name" value="Ig-like_fold"/>
</dbReference>
<keyword evidence="3" id="KW-1185">Reference proteome</keyword>
<dbReference type="PANTHER" id="PTHR35580:SF1">
    <property type="entry name" value="PHYTASE-LIKE DOMAIN-CONTAINING PROTEIN"/>
    <property type="match status" value="1"/>
</dbReference>
<dbReference type="SMART" id="SM00089">
    <property type="entry name" value="PKD"/>
    <property type="match status" value="2"/>
</dbReference>
<dbReference type="OrthoDB" id="1652165at2"/>
<dbReference type="InterPro" id="IPR010620">
    <property type="entry name" value="SBBP_repeat"/>
</dbReference>
<proteinExistence type="predicted"/>
<evidence type="ECO:0000313" key="3">
    <source>
        <dbReference type="Proteomes" id="UP000249248"/>
    </source>
</evidence>
<accession>A0A2W1N128</accession>
<dbReference type="AlphaFoldDB" id="A0A2W1N128"/>
<evidence type="ECO:0000313" key="2">
    <source>
        <dbReference type="EMBL" id="PZE17484.1"/>
    </source>
</evidence>
<dbReference type="EMBL" id="QKSB01000003">
    <property type="protein sequence ID" value="PZE17484.1"/>
    <property type="molecule type" value="Genomic_DNA"/>
</dbReference>
<dbReference type="NCBIfam" id="TIGR04131">
    <property type="entry name" value="Bac_Flav_CTERM"/>
    <property type="match status" value="1"/>
</dbReference>
<dbReference type="RefSeq" id="WP_111062445.1">
    <property type="nucleotide sequence ID" value="NZ_JBHUCU010000027.1"/>
</dbReference>
<dbReference type="Pfam" id="PF06739">
    <property type="entry name" value="SBBP"/>
    <property type="match status" value="1"/>
</dbReference>
<organism evidence="2 3">
    <name type="scientific">Putridiphycobacter roseus</name>
    <dbReference type="NCBI Taxonomy" id="2219161"/>
    <lineage>
        <taxon>Bacteria</taxon>
        <taxon>Pseudomonadati</taxon>
        <taxon>Bacteroidota</taxon>
        <taxon>Flavobacteriia</taxon>
        <taxon>Flavobacteriales</taxon>
        <taxon>Crocinitomicaceae</taxon>
        <taxon>Putridiphycobacter</taxon>
    </lineage>
</organism>
<dbReference type="Gene3D" id="2.60.40.10">
    <property type="entry name" value="Immunoglobulins"/>
    <property type="match status" value="2"/>
</dbReference>
<dbReference type="Proteomes" id="UP000249248">
    <property type="component" value="Unassembled WGS sequence"/>
</dbReference>
<dbReference type="InterPro" id="IPR052918">
    <property type="entry name" value="Motility_Chemotaxis_Reg"/>
</dbReference>
<feature type="domain" description="PKD" evidence="1">
    <location>
        <begin position="876"/>
        <end position="919"/>
    </location>
</feature>
<gene>
    <name evidence="2" type="ORF">DNU06_06555</name>
</gene>
<dbReference type="InterPro" id="IPR000601">
    <property type="entry name" value="PKD_dom"/>
</dbReference>
<dbReference type="InterPro" id="IPR035986">
    <property type="entry name" value="PKD_dom_sf"/>
</dbReference>
<protein>
    <recommendedName>
        <fullName evidence="1">PKD domain-containing protein</fullName>
    </recommendedName>
</protein>